<dbReference type="AlphaFoldDB" id="A0A1F5R151"/>
<evidence type="ECO:0000256" key="6">
    <source>
        <dbReference type="ARBA" id="ARBA00022962"/>
    </source>
</evidence>
<evidence type="ECO:0000256" key="5">
    <source>
        <dbReference type="ARBA" id="ARBA00022840"/>
    </source>
</evidence>
<dbReference type="GO" id="GO:0005829">
    <property type="term" value="C:cytosol"/>
    <property type="evidence" value="ECO:0007669"/>
    <property type="project" value="TreeGrafter"/>
</dbReference>
<dbReference type="EC" id="6.3.5.4" evidence="3"/>
<feature type="domain" description="Glutamine amidotransferase type-2" evidence="11">
    <location>
        <begin position="2"/>
        <end position="212"/>
    </location>
</feature>
<comment type="catalytic activity">
    <reaction evidence="7">
        <text>L-aspartate + L-glutamine + ATP + H2O = L-asparagine + L-glutamate + AMP + diphosphate + H(+)</text>
        <dbReference type="Rhea" id="RHEA:12228"/>
        <dbReference type="ChEBI" id="CHEBI:15377"/>
        <dbReference type="ChEBI" id="CHEBI:15378"/>
        <dbReference type="ChEBI" id="CHEBI:29985"/>
        <dbReference type="ChEBI" id="CHEBI:29991"/>
        <dbReference type="ChEBI" id="CHEBI:30616"/>
        <dbReference type="ChEBI" id="CHEBI:33019"/>
        <dbReference type="ChEBI" id="CHEBI:58048"/>
        <dbReference type="ChEBI" id="CHEBI:58359"/>
        <dbReference type="ChEBI" id="CHEBI:456215"/>
        <dbReference type="EC" id="6.3.5.4"/>
    </reaction>
</comment>
<keyword evidence="5 9" id="KW-0067">ATP-binding</keyword>
<keyword evidence="8" id="KW-0028">Amino-acid biosynthesis</keyword>
<dbReference type="PANTHER" id="PTHR43284:SF1">
    <property type="entry name" value="ASPARAGINE SYNTHETASE"/>
    <property type="match status" value="1"/>
</dbReference>
<dbReference type="Pfam" id="PF00733">
    <property type="entry name" value="Asn_synthase"/>
    <property type="match status" value="1"/>
</dbReference>
<feature type="binding site" evidence="9">
    <location>
        <position position="289"/>
    </location>
    <ligand>
        <name>ATP</name>
        <dbReference type="ChEBI" id="CHEBI:30616"/>
    </ligand>
</feature>
<dbReference type="PIRSF" id="PIRSF001589">
    <property type="entry name" value="Asn_synthetase_glu-h"/>
    <property type="match status" value="1"/>
</dbReference>
<dbReference type="InterPro" id="IPR014729">
    <property type="entry name" value="Rossmann-like_a/b/a_fold"/>
</dbReference>
<evidence type="ECO:0000256" key="2">
    <source>
        <dbReference type="ARBA" id="ARBA00005752"/>
    </source>
</evidence>
<feature type="active site" description="For GATase activity" evidence="8">
    <location>
        <position position="2"/>
    </location>
</feature>
<evidence type="ECO:0000256" key="7">
    <source>
        <dbReference type="ARBA" id="ARBA00048741"/>
    </source>
</evidence>
<organism evidence="12 13">
    <name type="scientific">Candidatus Edwardsbacteria bacterium GWF2_54_11</name>
    <dbReference type="NCBI Taxonomy" id="1817851"/>
    <lineage>
        <taxon>Bacteria</taxon>
        <taxon>Candidatus Edwardsiibacteriota</taxon>
    </lineage>
</organism>
<keyword evidence="8" id="KW-0061">Asparagine biosynthesis</keyword>
<dbReference type="Gene3D" id="3.60.20.10">
    <property type="entry name" value="Glutamine Phosphoribosylpyrophosphate, subunit 1, domain 1"/>
    <property type="match status" value="1"/>
</dbReference>
<evidence type="ECO:0000313" key="12">
    <source>
        <dbReference type="EMBL" id="OGF08139.1"/>
    </source>
</evidence>
<evidence type="ECO:0000256" key="4">
    <source>
        <dbReference type="ARBA" id="ARBA00022741"/>
    </source>
</evidence>
<accession>A0A1F5R151</accession>
<evidence type="ECO:0000256" key="3">
    <source>
        <dbReference type="ARBA" id="ARBA00012737"/>
    </source>
</evidence>
<protein>
    <recommendedName>
        <fullName evidence="3">asparagine synthase (glutamine-hydrolyzing)</fullName>
        <ecNumber evidence="3">6.3.5.4</ecNumber>
    </recommendedName>
</protein>
<sequence>MCGITGLIHLESQRKADRSKIKRMADSIAHRGPDGEGFYVNGPLALGHRRLSIIDLKTGDQPMFTEDKRLTIVYNGEIYNYIELREELSSLGHVFKTDSDTEVILNAYTQWGEDCQLRFNGMWAFAIWDAKNGSLFLSRDRLGEKPLHYALYDNSLLFGSEIKSLLAYGLPKRPDNRMTEIYLGLGYVPAPYSFYEGILKLEPGCCLSVVDGKISLRRYWELPDISEAELIGDRPKVNETFLELLTDSVRLRMRSDVPYGAFLSGGLDSSSLVAMMSDISQHPVETFTVGFENADFDERALARQVADKFGCRHHDGTITAETLTESLSRVLSYTDEPFGDSSAIATGYVAEYARKNVKMAITGDGGDEVLSGYSSYQSEKLSGFLHRFPRGLRKGIPSVIKFISRPVGGRWRYKTDRFINVLDSAGDSFQNRLLNKASWMDPRMLREIISSESQGAIHLDEYLEQKMAQCRFKDGFYRNMYYNFKLSLPEDMLVKVDRMAMSHSLETRAPFLDHRLVEYMYRVPKDIKMKGFQRKSILRDTVGKRLPEAVRQAGKKGFVVPLRDWCRDPNMAPALDDLWKTDWGLNQNMVKQAVVENANGTADNGNFIWMMLLLKQWMI</sequence>
<evidence type="ECO:0000259" key="11">
    <source>
        <dbReference type="PROSITE" id="PS51278"/>
    </source>
</evidence>
<dbReference type="InterPro" id="IPR033738">
    <property type="entry name" value="AsnB_N"/>
</dbReference>
<dbReference type="Proteomes" id="UP000177230">
    <property type="component" value="Unassembled WGS sequence"/>
</dbReference>
<dbReference type="PANTHER" id="PTHR43284">
    <property type="entry name" value="ASPARAGINE SYNTHETASE (GLUTAMINE-HYDROLYZING)"/>
    <property type="match status" value="1"/>
</dbReference>
<reference evidence="12 13" key="1">
    <citation type="journal article" date="2016" name="Nat. Commun.">
        <title>Thousands of microbial genomes shed light on interconnected biogeochemical processes in an aquifer system.</title>
        <authorList>
            <person name="Anantharaman K."/>
            <person name="Brown C.T."/>
            <person name="Hug L.A."/>
            <person name="Sharon I."/>
            <person name="Castelle C.J."/>
            <person name="Probst A.J."/>
            <person name="Thomas B.C."/>
            <person name="Singh A."/>
            <person name="Wilkins M.J."/>
            <person name="Karaoz U."/>
            <person name="Brodie E.L."/>
            <person name="Williams K.H."/>
            <person name="Hubbard S.S."/>
            <person name="Banfield J.F."/>
        </authorList>
    </citation>
    <scope>NUCLEOTIDE SEQUENCE [LARGE SCALE GENOMIC DNA]</scope>
</reference>
<name>A0A1F5R151_9BACT</name>
<comment type="caution">
    <text evidence="12">The sequence shown here is derived from an EMBL/GenBank/DDBJ whole genome shotgun (WGS) entry which is preliminary data.</text>
</comment>
<dbReference type="SUPFAM" id="SSF56235">
    <property type="entry name" value="N-terminal nucleophile aminohydrolases (Ntn hydrolases)"/>
    <property type="match status" value="1"/>
</dbReference>
<dbReference type="CDD" id="cd01991">
    <property type="entry name" value="Asn_synthase_B_C"/>
    <property type="match status" value="1"/>
</dbReference>
<dbReference type="NCBIfam" id="TIGR01536">
    <property type="entry name" value="asn_synth_AEB"/>
    <property type="match status" value="1"/>
</dbReference>
<feature type="site" description="Important for beta-aspartyl-AMP intermediate formation" evidence="10">
    <location>
        <position position="364"/>
    </location>
</feature>
<comment type="similarity">
    <text evidence="2">Belongs to the asparagine synthetase family.</text>
</comment>
<dbReference type="InterPro" id="IPR029055">
    <property type="entry name" value="Ntn_hydrolases_N"/>
</dbReference>
<evidence type="ECO:0000313" key="13">
    <source>
        <dbReference type="Proteomes" id="UP000177230"/>
    </source>
</evidence>
<dbReference type="Gene3D" id="3.40.50.620">
    <property type="entry name" value="HUPs"/>
    <property type="match status" value="1"/>
</dbReference>
<dbReference type="GO" id="GO:0006529">
    <property type="term" value="P:asparagine biosynthetic process"/>
    <property type="evidence" value="ECO:0007669"/>
    <property type="project" value="UniProtKB-KW"/>
</dbReference>
<dbReference type="GO" id="GO:0004066">
    <property type="term" value="F:asparagine synthase (glutamine-hydrolyzing) activity"/>
    <property type="evidence" value="ECO:0007669"/>
    <property type="project" value="UniProtKB-EC"/>
</dbReference>
<evidence type="ECO:0000256" key="9">
    <source>
        <dbReference type="PIRSR" id="PIRSR001589-2"/>
    </source>
</evidence>
<dbReference type="SUPFAM" id="SSF52402">
    <property type="entry name" value="Adenine nucleotide alpha hydrolases-like"/>
    <property type="match status" value="1"/>
</dbReference>
<dbReference type="InterPro" id="IPR051786">
    <property type="entry name" value="ASN_synthetase/amidase"/>
</dbReference>
<dbReference type="EMBL" id="MFFM01000048">
    <property type="protein sequence ID" value="OGF08139.1"/>
    <property type="molecule type" value="Genomic_DNA"/>
</dbReference>
<dbReference type="InterPro" id="IPR001962">
    <property type="entry name" value="Asn_synthase"/>
</dbReference>
<keyword evidence="6 8" id="KW-0315">Glutamine amidotransferase</keyword>
<dbReference type="CDD" id="cd00712">
    <property type="entry name" value="AsnB"/>
    <property type="match status" value="1"/>
</dbReference>
<dbReference type="InterPro" id="IPR006426">
    <property type="entry name" value="Asn_synth_AEB"/>
</dbReference>
<evidence type="ECO:0000256" key="10">
    <source>
        <dbReference type="PIRSR" id="PIRSR001589-3"/>
    </source>
</evidence>
<evidence type="ECO:0000256" key="8">
    <source>
        <dbReference type="PIRSR" id="PIRSR001589-1"/>
    </source>
</evidence>
<dbReference type="Pfam" id="PF13537">
    <property type="entry name" value="GATase_7"/>
    <property type="match status" value="1"/>
</dbReference>
<evidence type="ECO:0000256" key="1">
    <source>
        <dbReference type="ARBA" id="ARBA00005187"/>
    </source>
</evidence>
<dbReference type="PROSITE" id="PS51278">
    <property type="entry name" value="GATASE_TYPE_2"/>
    <property type="match status" value="1"/>
</dbReference>
<keyword evidence="4 9" id="KW-0547">Nucleotide-binding</keyword>
<comment type="pathway">
    <text evidence="1">Amino-acid biosynthesis; L-asparagine biosynthesis; L-asparagine from L-aspartate (L-Gln route): step 1/1.</text>
</comment>
<gene>
    <name evidence="12" type="ORF">A2024_08145</name>
</gene>
<proteinExistence type="inferred from homology"/>
<dbReference type="InterPro" id="IPR017932">
    <property type="entry name" value="GATase_2_dom"/>
</dbReference>
<feature type="binding site" evidence="9">
    <location>
        <position position="100"/>
    </location>
    <ligand>
        <name>L-glutamine</name>
        <dbReference type="ChEBI" id="CHEBI:58359"/>
    </ligand>
</feature>
<dbReference type="GO" id="GO:0005524">
    <property type="term" value="F:ATP binding"/>
    <property type="evidence" value="ECO:0007669"/>
    <property type="project" value="UniProtKB-KW"/>
</dbReference>